<accession>A0AAD9ZC54</accession>
<dbReference type="Proteomes" id="UP001281410">
    <property type="component" value="Unassembled WGS sequence"/>
</dbReference>
<dbReference type="PANTHER" id="PTHR33116:SF75">
    <property type="entry name" value="RIBONUCLEASE H PROTEIN"/>
    <property type="match status" value="1"/>
</dbReference>
<evidence type="ECO:0000313" key="1">
    <source>
        <dbReference type="EMBL" id="KAK3175716.1"/>
    </source>
</evidence>
<comment type="caution">
    <text evidence="1">The sequence shown here is derived from an EMBL/GenBank/DDBJ whole genome shotgun (WGS) entry which is preliminary data.</text>
</comment>
<gene>
    <name evidence="1" type="ORF">Dsin_032603</name>
</gene>
<proteinExistence type="predicted"/>
<keyword evidence="2" id="KW-1185">Reference proteome</keyword>
<evidence type="ECO:0008006" key="3">
    <source>
        <dbReference type="Google" id="ProtNLM"/>
    </source>
</evidence>
<dbReference type="PANTHER" id="PTHR33116">
    <property type="entry name" value="REVERSE TRANSCRIPTASE ZINC-BINDING DOMAIN-CONTAINING PROTEIN-RELATED-RELATED"/>
    <property type="match status" value="1"/>
</dbReference>
<protein>
    <recommendedName>
        <fullName evidence="3">Reverse transcriptase domain-containing protein</fullName>
    </recommendedName>
</protein>
<reference evidence="1" key="1">
    <citation type="journal article" date="2023" name="Plant J.">
        <title>Genome sequences and population genomics provide insights into the demographic history, inbreeding, and mutation load of two 'living fossil' tree species of Dipteronia.</title>
        <authorList>
            <person name="Feng Y."/>
            <person name="Comes H.P."/>
            <person name="Chen J."/>
            <person name="Zhu S."/>
            <person name="Lu R."/>
            <person name="Zhang X."/>
            <person name="Li P."/>
            <person name="Qiu J."/>
            <person name="Olsen K.M."/>
            <person name="Qiu Y."/>
        </authorList>
    </citation>
    <scope>NUCLEOTIDE SEQUENCE</scope>
    <source>
        <strain evidence="1">NBL</strain>
    </source>
</reference>
<name>A0AAD9ZC54_9ROSI</name>
<dbReference type="AlphaFoldDB" id="A0AAD9ZC54"/>
<sequence>MGFIKGEVFGNIGVQVTHLQFVDDTVIFLKPRVDYLLNLKRIIRCFELSSKLKINFHKSYVIRVGKNVTNENSWAYIFRCRKATLPITYLGLPLGGRPYSKVFWNPVVDKIETRLRPWKRKFLSKSGRLVLIKSMLCSIPTYYLSVFKKPVAVAQRIEKLQRSFF</sequence>
<evidence type="ECO:0000313" key="2">
    <source>
        <dbReference type="Proteomes" id="UP001281410"/>
    </source>
</evidence>
<organism evidence="1 2">
    <name type="scientific">Dipteronia sinensis</name>
    <dbReference type="NCBI Taxonomy" id="43782"/>
    <lineage>
        <taxon>Eukaryota</taxon>
        <taxon>Viridiplantae</taxon>
        <taxon>Streptophyta</taxon>
        <taxon>Embryophyta</taxon>
        <taxon>Tracheophyta</taxon>
        <taxon>Spermatophyta</taxon>
        <taxon>Magnoliopsida</taxon>
        <taxon>eudicotyledons</taxon>
        <taxon>Gunneridae</taxon>
        <taxon>Pentapetalae</taxon>
        <taxon>rosids</taxon>
        <taxon>malvids</taxon>
        <taxon>Sapindales</taxon>
        <taxon>Sapindaceae</taxon>
        <taxon>Hippocastanoideae</taxon>
        <taxon>Acereae</taxon>
        <taxon>Dipteronia</taxon>
    </lineage>
</organism>
<dbReference type="EMBL" id="JANJYJ010000399">
    <property type="protein sequence ID" value="KAK3175716.1"/>
    <property type="molecule type" value="Genomic_DNA"/>
</dbReference>